<dbReference type="AlphaFoldDB" id="K1QRA5"/>
<proteinExistence type="predicted"/>
<feature type="compositionally biased region" description="Polar residues" evidence="1">
    <location>
        <begin position="46"/>
        <end position="63"/>
    </location>
</feature>
<accession>K1QRA5</accession>
<dbReference type="InParanoid" id="K1QRA5"/>
<organism evidence="2">
    <name type="scientific">Magallana gigas</name>
    <name type="common">Pacific oyster</name>
    <name type="synonym">Crassostrea gigas</name>
    <dbReference type="NCBI Taxonomy" id="29159"/>
    <lineage>
        <taxon>Eukaryota</taxon>
        <taxon>Metazoa</taxon>
        <taxon>Spiralia</taxon>
        <taxon>Lophotrochozoa</taxon>
        <taxon>Mollusca</taxon>
        <taxon>Bivalvia</taxon>
        <taxon>Autobranchia</taxon>
        <taxon>Pteriomorphia</taxon>
        <taxon>Ostreida</taxon>
        <taxon>Ostreoidea</taxon>
        <taxon>Ostreidae</taxon>
        <taxon>Magallana</taxon>
    </lineage>
</organism>
<feature type="region of interest" description="Disordered" evidence="1">
    <location>
        <begin position="44"/>
        <end position="63"/>
    </location>
</feature>
<gene>
    <name evidence="2" type="ORF">CGI_10015515</name>
</gene>
<evidence type="ECO:0000313" key="2">
    <source>
        <dbReference type="EMBL" id="EKC33684.1"/>
    </source>
</evidence>
<name>K1QRA5_MAGGI</name>
<dbReference type="HOGENOM" id="CLU_2239190_0_0_1"/>
<dbReference type="EMBL" id="JH817568">
    <property type="protein sequence ID" value="EKC33684.1"/>
    <property type="molecule type" value="Genomic_DNA"/>
</dbReference>
<sequence length="105" mass="11684">MTDDCGVDAIILVVASVVMMDVQEDNAVNDKCLLDSLFKIQKETPSESQPVTQSAGPSESIKITTPYKDPYSLKPLSMTDTEKVEFLTAKWEPFDVSFPAKYVYI</sequence>
<protein>
    <submittedName>
        <fullName evidence="2">Uncharacterized protein</fullName>
    </submittedName>
</protein>
<reference evidence="2" key="1">
    <citation type="journal article" date="2012" name="Nature">
        <title>The oyster genome reveals stress adaptation and complexity of shell formation.</title>
        <authorList>
            <person name="Zhang G."/>
            <person name="Fang X."/>
            <person name="Guo X."/>
            <person name="Li L."/>
            <person name="Luo R."/>
            <person name="Xu F."/>
            <person name="Yang P."/>
            <person name="Zhang L."/>
            <person name="Wang X."/>
            <person name="Qi H."/>
            <person name="Xiong Z."/>
            <person name="Que H."/>
            <person name="Xie Y."/>
            <person name="Holland P.W."/>
            <person name="Paps J."/>
            <person name="Zhu Y."/>
            <person name="Wu F."/>
            <person name="Chen Y."/>
            <person name="Wang J."/>
            <person name="Peng C."/>
            <person name="Meng J."/>
            <person name="Yang L."/>
            <person name="Liu J."/>
            <person name="Wen B."/>
            <person name="Zhang N."/>
            <person name="Huang Z."/>
            <person name="Zhu Q."/>
            <person name="Feng Y."/>
            <person name="Mount A."/>
            <person name="Hedgecock D."/>
            <person name="Xu Z."/>
            <person name="Liu Y."/>
            <person name="Domazet-Loso T."/>
            <person name="Du Y."/>
            <person name="Sun X."/>
            <person name="Zhang S."/>
            <person name="Liu B."/>
            <person name="Cheng P."/>
            <person name="Jiang X."/>
            <person name="Li J."/>
            <person name="Fan D."/>
            <person name="Wang W."/>
            <person name="Fu W."/>
            <person name="Wang T."/>
            <person name="Wang B."/>
            <person name="Zhang J."/>
            <person name="Peng Z."/>
            <person name="Li Y."/>
            <person name="Li N."/>
            <person name="Wang J."/>
            <person name="Chen M."/>
            <person name="He Y."/>
            <person name="Tan F."/>
            <person name="Song X."/>
            <person name="Zheng Q."/>
            <person name="Huang R."/>
            <person name="Yang H."/>
            <person name="Du X."/>
            <person name="Chen L."/>
            <person name="Yang M."/>
            <person name="Gaffney P.M."/>
            <person name="Wang S."/>
            <person name="Luo L."/>
            <person name="She Z."/>
            <person name="Ming Y."/>
            <person name="Huang W."/>
            <person name="Zhang S."/>
            <person name="Huang B."/>
            <person name="Zhang Y."/>
            <person name="Qu T."/>
            <person name="Ni P."/>
            <person name="Miao G."/>
            <person name="Wang J."/>
            <person name="Wang Q."/>
            <person name="Steinberg C.E."/>
            <person name="Wang H."/>
            <person name="Li N."/>
            <person name="Qian L."/>
            <person name="Zhang G."/>
            <person name="Li Y."/>
            <person name="Yang H."/>
            <person name="Liu X."/>
            <person name="Wang J."/>
            <person name="Yin Y."/>
            <person name="Wang J."/>
        </authorList>
    </citation>
    <scope>NUCLEOTIDE SEQUENCE [LARGE SCALE GENOMIC DNA]</scope>
    <source>
        <strain evidence="2">05x7-T-G4-1.051#20</strain>
    </source>
</reference>
<evidence type="ECO:0000256" key="1">
    <source>
        <dbReference type="SAM" id="MobiDB-lite"/>
    </source>
</evidence>